<feature type="binding site" evidence="8">
    <location>
        <begin position="17"/>
        <end position="19"/>
    </location>
    <ligand>
        <name>shikimate</name>
        <dbReference type="ChEBI" id="CHEBI:36208"/>
    </ligand>
</feature>
<dbReference type="Pfam" id="PF08501">
    <property type="entry name" value="Shikimate_dh_N"/>
    <property type="match status" value="1"/>
</dbReference>
<dbReference type="InterPro" id="IPR046346">
    <property type="entry name" value="Aminoacid_DH-like_N_sf"/>
</dbReference>
<accession>V4RL73</accession>
<feature type="binding site" evidence="8">
    <location>
        <position position="242"/>
    </location>
    <ligand>
        <name>NADP(+)</name>
        <dbReference type="ChEBI" id="CHEBI:58349"/>
    </ligand>
</feature>
<comment type="similarity">
    <text evidence="8">Belongs to the shikimate dehydrogenase family.</text>
</comment>
<evidence type="ECO:0000256" key="2">
    <source>
        <dbReference type="ARBA" id="ARBA00012962"/>
    </source>
</evidence>
<dbReference type="OrthoDB" id="9792692at2"/>
<evidence type="ECO:0000259" key="11">
    <source>
        <dbReference type="Pfam" id="PF18317"/>
    </source>
</evidence>
<proteinExistence type="inferred from homology"/>
<evidence type="ECO:0000313" key="13">
    <source>
        <dbReference type="Proteomes" id="UP000017819"/>
    </source>
</evidence>
<feature type="binding site" evidence="8">
    <location>
        <position position="89"/>
    </location>
    <ligand>
        <name>shikimate</name>
        <dbReference type="ChEBI" id="CHEBI:36208"/>
    </ligand>
</feature>
<evidence type="ECO:0000259" key="10">
    <source>
        <dbReference type="Pfam" id="PF08501"/>
    </source>
</evidence>
<dbReference type="GO" id="GO:0009073">
    <property type="term" value="P:aromatic amino acid family biosynthetic process"/>
    <property type="evidence" value="ECO:0007669"/>
    <property type="project" value="UniProtKB-KW"/>
</dbReference>
<feature type="active site" description="Proton acceptor" evidence="8">
    <location>
        <position position="68"/>
    </location>
</feature>
<evidence type="ECO:0000256" key="1">
    <source>
        <dbReference type="ARBA" id="ARBA00004871"/>
    </source>
</evidence>
<comment type="caution">
    <text evidence="8">Lacks conserved residue(s) required for the propagation of feature annotation.</text>
</comment>
<dbReference type="GO" id="GO:0019632">
    <property type="term" value="P:shikimate metabolic process"/>
    <property type="evidence" value="ECO:0007669"/>
    <property type="project" value="InterPro"/>
</dbReference>
<comment type="subunit">
    <text evidence="8">Homodimer.</text>
</comment>
<evidence type="ECO:0000256" key="4">
    <source>
        <dbReference type="ARBA" id="ARBA00022857"/>
    </source>
</evidence>
<comment type="caution">
    <text evidence="12">The sequence shown here is derived from an EMBL/GenBank/DDBJ whole genome shotgun (WGS) entry which is preliminary data.</text>
</comment>
<dbReference type="GO" id="GO:0050661">
    <property type="term" value="F:NADP binding"/>
    <property type="evidence" value="ECO:0007669"/>
    <property type="project" value="InterPro"/>
</dbReference>
<evidence type="ECO:0000256" key="8">
    <source>
        <dbReference type="HAMAP-Rule" id="MF_00222"/>
    </source>
</evidence>
<dbReference type="GO" id="GO:0004764">
    <property type="term" value="F:shikimate 3-dehydrogenase (NADP+) activity"/>
    <property type="evidence" value="ECO:0007669"/>
    <property type="project" value="UniProtKB-UniRule"/>
</dbReference>
<evidence type="ECO:0000256" key="6">
    <source>
        <dbReference type="ARBA" id="ARBA00023141"/>
    </source>
</evidence>
<dbReference type="SUPFAM" id="SSF51735">
    <property type="entry name" value="NAD(P)-binding Rossmann-fold domains"/>
    <property type="match status" value="1"/>
</dbReference>
<keyword evidence="5 8" id="KW-0560">Oxidoreductase</keyword>
<dbReference type="InterPro" id="IPR041121">
    <property type="entry name" value="SDH_C"/>
</dbReference>
<keyword evidence="4 8" id="KW-0521">NADP</keyword>
<dbReference type="Gene3D" id="3.40.50.10860">
    <property type="entry name" value="Leucine Dehydrogenase, chain A, domain 1"/>
    <property type="match status" value="1"/>
</dbReference>
<dbReference type="GO" id="GO:0005829">
    <property type="term" value="C:cytosol"/>
    <property type="evidence" value="ECO:0007669"/>
    <property type="project" value="TreeGrafter"/>
</dbReference>
<organism evidence="12 13">
    <name type="scientific">Lutibaculum baratangense AMV1</name>
    <dbReference type="NCBI Taxonomy" id="631454"/>
    <lineage>
        <taxon>Bacteria</taxon>
        <taxon>Pseudomonadati</taxon>
        <taxon>Pseudomonadota</taxon>
        <taxon>Alphaproteobacteria</taxon>
        <taxon>Hyphomicrobiales</taxon>
        <taxon>Tepidamorphaceae</taxon>
        <taxon>Lutibaculum</taxon>
    </lineage>
</organism>
<dbReference type="InterPro" id="IPR006151">
    <property type="entry name" value="Shikm_DH/Glu-tRNA_Rdtase"/>
</dbReference>
<feature type="binding site" evidence="8">
    <location>
        <position position="80"/>
    </location>
    <ligand>
        <name>NADP(+)</name>
        <dbReference type="ChEBI" id="CHEBI:58349"/>
    </ligand>
</feature>
<dbReference type="UniPathway" id="UPA00053">
    <property type="reaction ID" value="UER00087"/>
</dbReference>
<protein>
    <recommendedName>
        <fullName evidence="2 8">Shikimate dehydrogenase (NADP(+))</fullName>
        <shortName evidence="8">SDH</shortName>
        <ecNumber evidence="2 8">1.1.1.25</ecNumber>
    </recommendedName>
</protein>
<dbReference type="PATRIC" id="fig|631454.5.peg.1374"/>
<feature type="domain" description="SDH C-terminal" evidence="11">
    <location>
        <begin position="242"/>
        <end position="265"/>
    </location>
</feature>
<feature type="binding site" evidence="8">
    <location>
        <position position="249"/>
    </location>
    <ligand>
        <name>shikimate</name>
        <dbReference type="ChEBI" id="CHEBI:36208"/>
    </ligand>
</feature>
<dbReference type="InterPro" id="IPR022893">
    <property type="entry name" value="Shikimate_DH_fam"/>
</dbReference>
<gene>
    <name evidence="8" type="primary">aroE</name>
    <name evidence="12" type="ORF">N177_1389</name>
</gene>
<dbReference type="InterPro" id="IPR011342">
    <property type="entry name" value="Shikimate_DH"/>
</dbReference>
<dbReference type="CDD" id="cd01065">
    <property type="entry name" value="NAD_bind_Shikimate_DH"/>
    <property type="match status" value="1"/>
</dbReference>
<dbReference type="SUPFAM" id="SSF53223">
    <property type="entry name" value="Aminoacid dehydrogenase-like, N-terminal domain"/>
    <property type="match status" value="1"/>
</dbReference>
<name>V4RL73_9HYPH</name>
<dbReference type="PANTHER" id="PTHR21089">
    <property type="entry name" value="SHIKIMATE DEHYDROGENASE"/>
    <property type="match status" value="1"/>
</dbReference>
<keyword evidence="13" id="KW-1185">Reference proteome</keyword>
<evidence type="ECO:0000256" key="5">
    <source>
        <dbReference type="ARBA" id="ARBA00023002"/>
    </source>
</evidence>
<dbReference type="EC" id="1.1.1.25" evidence="2 8"/>
<evidence type="ECO:0000259" key="9">
    <source>
        <dbReference type="Pfam" id="PF01488"/>
    </source>
</evidence>
<evidence type="ECO:0000256" key="7">
    <source>
        <dbReference type="ARBA" id="ARBA00049442"/>
    </source>
</evidence>
<feature type="binding site" evidence="8">
    <location>
        <begin position="130"/>
        <end position="134"/>
    </location>
    <ligand>
        <name>NADP(+)</name>
        <dbReference type="ChEBI" id="CHEBI:58349"/>
    </ligand>
</feature>
<dbReference type="GO" id="GO:0008652">
    <property type="term" value="P:amino acid biosynthetic process"/>
    <property type="evidence" value="ECO:0007669"/>
    <property type="project" value="UniProtKB-KW"/>
</dbReference>
<comment type="function">
    <text evidence="8">Involved in the biosynthesis of the chorismate, which leads to the biosynthesis of aromatic amino acids. Catalyzes the reversible NADPH linked reduction of 3-dehydroshikimate (DHSA) to yield shikimate (SA).</text>
</comment>
<dbReference type="Proteomes" id="UP000017819">
    <property type="component" value="Unassembled WGS sequence"/>
</dbReference>
<dbReference type="EMBL" id="AWXZ01000017">
    <property type="protein sequence ID" value="ESR26054.1"/>
    <property type="molecule type" value="Genomic_DNA"/>
</dbReference>
<dbReference type="PANTHER" id="PTHR21089:SF1">
    <property type="entry name" value="BIFUNCTIONAL 3-DEHYDROQUINATE DEHYDRATASE_SHIKIMATE DEHYDROGENASE, CHLOROPLASTIC"/>
    <property type="match status" value="1"/>
</dbReference>
<dbReference type="eggNOG" id="COG0169">
    <property type="taxonomic scope" value="Bacteria"/>
</dbReference>
<keyword evidence="3 8" id="KW-0028">Amino-acid biosynthesis</keyword>
<comment type="catalytic activity">
    <reaction evidence="7 8">
        <text>shikimate + NADP(+) = 3-dehydroshikimate + NADPH + H(+)</text>
        <dbReference type="Rhea" id="RHEA:17737"/>
        <dbReference type="ChEBI" id="CHEBI:15378"/>
        <dbReference type="ChEBI" id="CHEBI:16630"/>
        <dbReference type="ChEBI" id="CHEBI:36208"/>
        <dbReference type="ChEBI" id="CHEBI:57783"/>
        <dbReference type="ChEBI" id="CHEBI:58349"/>
        <dbReference type="EC" id="1.1.1.25"/>
    </reaction>
</comment>
<dbReference type="AlphaFoldDB" id="V4RL73"/>
<feature type="domain" description="Quinate/shikimate 5-dehydrogenase/glutamyl-tRNA reductase" evidence="9">
    <location>
        <begin position="124"/>
        <end position="194"/>
    </location>
</feature>
<feature type="binding site" evidence="8">
    <location>
        <position position="221"/>
    </location>
    <ligand>
        <name>shikimate</name>
        <dbReference type="ChEBI" id="CHEBI:36208"/>
    </ligand>
</feature>
<evidence type="ECO:0000256" key="3">
    <source>
        <dbReference type="ARBA" id="ARBA00022605"/>
    </source>
</evidence>
<reference evidence="12 13" key="1">
    <citation type="journal article" date="2014" name="Genome Announc.">
        <title>Draft Genome Sequence of Lutibaculum baratangense Strain AMV1T, Isolated from a Mud Volcano in Andamans, India.</title>
        <authorList>
            <person name="Singh A."/>
            <person name="Sreenivas A."/>
            <person name="Sathyanarayana Reddy G."/>
            <person name="Pinnaka A.K."/>
            <person name="Shivaji S."/>
        </authorList>
    </citation>
    <scope>NUCLEOTIDE SEQUENCE [LARGE SCALE GENOMIC DNA]</scope>
    <source>
        <strain evidence="12 13">AMV1</strain>
    </source>
</reference>
<comment type="pathway">
    <text evidence="1 8">Metabolic intermediate biosynthesis; chorismate biosynthesis; chorismate from D-erythrose 4-phosphate and phosphoenolpyruvate: step 4/7.</text>
</comment>
<keyword evidence="6 8" id="KW-0057">Aromatic amino acid biosynthesis</keyword>
<dbReference type="NCBIfam" id="NF001312">
    <property type="entry name" value="PRK00258.1-4"/>
    <property type="match status" value="1"/>
</dbReference>
<feature type="binding site" evidence="8">
    <location>
        <position position="64"/>
    </location>
    <ligand>
        <name>shikimate</name>
        <dbReference type="ChEBI" id="CHEBI:36208"/>
    </ligand>
</feature>
<dbReference type="RefSeq" id="WP_023431534.1">
    <property type="nucleotide sequence ID" value="NZ_AWXZ01000017.1"/>
</dbReference>
<evidence type="ECO:0000313" key="12">
    <source>
        <dbReference type="EMBL" id="ESR26054.1"/>
    </source>
</evidence>
<dbReference type="NCBIfam" id="TIGR00507">
    <property type="entry name" value="aroE"/>
    <property type="match status" value="1"/>
</dbReference>
<sequence>MTAAPKACVIGWPARHSRSPVIHGHWLERHGLQGSYTAEDVAEDDLAAFVRGLREEPWRGCNVTVPHKVTAASLVDRLDEAAQALGAVNTIWREDGELVGGNTDGYGFLASLDEGAPGWDEDLAHAVVLGAGGAARAIVHGLSGRGARRISVVNRNAERANELASQVAGPVEVAGWGDVQALLVDADLLVNTTSLGMEGKPSLEMSISELPPRAVVSDIVYVPLETELLRTARARELRTVDGLGMLLHQAVPGFERWFGVRPQVDQELRRRVVATLEAR</sequence>
<dbReference type="Pfam" id="PF01488">
    <property type="entry name" value="Shikimate_DH"/>
    <property type="match status" value="1"/>
</dbReference>
<dbReference type="HAMAP" id="MF_00222">
    <property type="entry name" value="Shikimate_DH_AroE"/>
    <property type="match status" value="1"/>
</dbReference>
<feature type="binding site" evidence="8">
    <location>
        <position position="104"/>
    </location>
    <ligand>
        <name>shikimate</name>
        <dbReference type="ChEBI" id="CHEBI:36208"/>
    </ligand>
</feature>
<dbReference type="Pfam" id="PF18317">
    <property type="entry name" value="SDH_C"/>
    <property type="match status" value="1"/>
</dbReference>
<dbReference type="InterPro" id="IPR036291">
    <property type="entry name" value="NAD(P)-bd_dom_sf"/>
</dbReference>
<feature type="binding site" evidence="8">
    <location>
        <position position="219"/>
    </location>
    <ligand>
        <name>NADP(+)</name>
        <dbReference type="ChEBI" id="CHEBI:58349"/>
    </ligand>
</feature>
<dbReference type="GO" id="GO:0009423">
    <property type="term" value="P:chorismate biosynthetic process"/>
    <property type="evidence" value="ECO:0007669"/>
    <property type="project" value="UniProtKB-UniRule"/>
</dbReference>
<feature type="domain" description="Shikimate dehydrogenase substrate binding N-terminal" evidence="10">
    <location>
        <begin position="9"/>
        <end position="91"/>
    </location>
</feature>
<dbReference type="Gene3D" id="3.40.50.720">
    <property type="entry name" value="NAD(P)-binding Rossmann-like Domain"/>
    <property type="match status" value="1"/>
</dbReference>
<dbReference type="STRING" id="631454.N177_1389"/>
<dbReference type="InterPro" id="IPR013708">
    <property type="entry name" value="Shikimate_DH-bd_N"/>
</dbReference>